<proteinExistence type="predicted"/>
<comment type="caution">
    <text evidence="3">The sequence shown here is derived from an EMBL/GenBank/DDBJ whole genome shotgun (WGS) entry which is preliminary data.</text>
</comment>
<evidence type="ECO:0000256" key="2">
    <source>
        <dbReference type="SAM" id="Phobius"/>
    </source>
</evidence>
<evidence type="ECO:0000313" key="3">
    <source>
        <dbReference type="EMBL" id="KAK7320318.1"/>
    </source>
</evidence>
<protein>
    <recommendedName>
        <fullName evidence="5">Transmembrane protein</fullName>
    </recommendedName>
</protein>
<dbReference type="AlphaFoldDB" id="A0AAN9KR40"/>
<dbReference type="PANTHER" id="PTHR35708:SF2">
    <property type="entry name" value="PROTEIN, PUTATIVE-RELATED"/>
    <property type="match status" value="1"/>
</dbReference>
<sequence>MIMERVTKQQICHKLASTLATFLSTILALVLFSFFFFFSVSEFSPSLLTLLIALLSTLFLVSLTKKKGSLHENLVQDNLHKSQLQASLDVTHTEGTQQSEAAQRHEQQAETLSDSSIPLDCESSKIIDKSFQLNAQEYEQQADPLSDTSLPSDSESSPSSIMGVSFEIDHNRNQNVDISHSFAFDNDEEEEEDGLIEIKLPNNNFSVLTQDPDQKLVSKFFPESLFKQQCFTELLAEINEMNEDENLIEIDISMRSSKFQD</sequence>
<gene>
    <name evidence="3" type="ORF">VNO77_29687</name>
</gene>
<dbReference type="EMBL" id="JAYMYQ010000007">
    <property type="protein sequence ID" value="KAK7320318.1"/>
    <property type="molecule type" value="Genomic_DNA"/>
</dbReference>
<evidence type="ECO:0000313" key="4">
    <source>
        <dbReference type="Proteomes" id="UP001367508"/>
    </source>
</evidence>
<accession>A0AAN9KR40</accession>
<organism evidence="3 4">
    <name type="scientific">Canavalia gladiata</name>
    <name type="common">Sword bean</name>
    <name type="synonym">Dolichos gladiatus</name>
    <dbReference type="NCBI Taxonomy" id="3824"/>
    <lineage>
        <taxon>Eukaryota</taxon>
        <taxon>Viridiplantae</taxon>
        <taxon>Streptophyta</taxon>
        <taxon>Embryophyta</taxon>
        <taxon>Tracheophyta</taxon>
        <taxon>Spermatophyta</taxon>
        <taxon>Magnoliopsida</taxon>
        <taxon>eudicotyledons</taxon>
        <taxon>Gunneridae</taxon>
        <taxon>Pentapetalae</taxon>
        <taxon>rosids</taxon>
        <taxon>fabids</taxon>
        <taxon>Fabales</taxon>
        <taxon>Fabaceae</taxon>
        <taxon>Papilionoideae</taxon>
        <taxon>50 kb inversion clade</taxon>
        <taxon>NPAAA clade</taxon>
        <taxon>indigoferoid/millettioid clade</taxon>
        <taxon>Phaseoleae</taxon>
        <taxon>Canavalia</taxon>
    </lineage>
</organism>
<keyword evidence="2" id="KW-0812">Transmembrane</keyword>
<evidence type="ECO:0008006" key="5">
    <source>
        <dbReference type="Google" id="ProtNLM"/>
    </source>
</evidence>
<reference evidence="3 4" key="1">
    <citation type="submission" date="2024-01" db="EMBL/GenBank/DDBJ databases">
        <title>The genomes of 5 underutilized Papilionoideae crops provide insights into root nodulation and disease resistanc.</title>
        <authorList>
            <person name="Jiang F."/>
        </authorList>
    </citation>
    <scope>NUCLEOTIDE SEQUENCE [LARGE SCALE GENOMIC DNA]</scope>
    <source>
        <strain evidence="3">LVBAO_FW01</strain>
        <tissue evidence="3">Leaves</tissue>
    </source>
</reference>
<feature type="compositionally biased region" description="Low complexity" evidence="1">
    <location>
        <begin position="143"/>
        <end position="160"/>
    </location>
</feature>
<evidence type="ECO:0000256" key="1">
    <source>
        <dbReference type="SAM" id="MobiDB-lite"/>
    </source>
</evidence>
<keyword evidence="2" id="KW-1133">Transmembrane helix</keyword>
<name>A0AAN9KR40_CANGL</name>
<feature type="transmembrane region" description="Helical" evidence="2">
    <location>
        <begin position="46"/>
        <end position="64"/>
    </location>
</feature>
<dbReference type="Proteomes" id="UP001367508">
    <property type="component" value="Unassembled WGS sequence"/>
</dbReference>
<dbReference type="PANTHER" id="PTHR35708">
    <property type="entry name" value="GB|AAD25831.1"/>
    <property type="match status" value="1"/>
</dbReference>
<feature type="region of interest" description="Disordered" evidence="1">
    <location>
        <begin position="93"/>
        <end position="115"/>
    </location>
</feature>
<keyword evidence="4" id="KW-1185">Reference proteome</keyword>
<keyword evidence="2" id="KW-0472">Membrane</keyword>
<feature type="region of interest" description="Disordered" evidence="1">
    <location>
        <begin position="140"/>
        <end position="160"/>
    </location>
</feature>
<feature type="transmembrane region" description="Helical" evidence="2">
    <location>
        <begin position="20"/>
        <end position="40"/>
    </location>
</feature>